<keyword evidence="4" id="KW-0862">Zinc</keyword>
<feature type="domain" description="HAT C-terminal dimerisation" evidence="6">
    <location>
        <begin position="421"/>
        <end position="497"/>
    </location>
</feature>
<evidence type="ECO:0000259" key="6">
    <source>
        <dbReference type="Pfam" id="PF05699"/>
    </source>
</evidence>
<reference evidence="7" key="1">
    <citation type="submission" date="2025-08" db="UniProtKB">
        <authorList>
            <consortium name="Ensembl"/>
        </authorList>
    </citation>
    <scope>IDENTIFICATION</scope>
</reference>
<dbReference type="GO" id="GO:0046983">
    <property type="term" value="F:protein dimerization activity"/>
    <property type="evidence" value="ECO:0007669"/>
    <property type="project" value="InterPro"/>
</dbReference>
<keyword evidence="8" id="KW-1185">Reference proteome</keyword>
<dbReference type="PANTHER" id="PTHR46481:SF10">
    <property type="entry name" value="ZINC FINGER BED DOMAIN-CONTAINING PROTEIN 39"/>
    <property type="match status" value="1"/>
</dbReference>
<name>A0A3B4T2Q5_SERDU</name>
<dbReference type="OMA" id="MWMYEAY"/>
<evidence type="ECO:0000256" key="3">
    <source>
        <dbReference type="ARBA" id="ARBA00022771"/>
    </source>
</evidence>
<protein>
    <recommendedName>
        <fullName evidence="6">HAT C-terminal dimerisation domain-containing protein</fullName>
    </recommendedName>
</protein>
<evidence type="ECO:0000313" key="8">
    <source>
        <dbReference type="Proteomes" id="UP000261420"/>
    </source>
</evidence>
<dbReference type="PANTHER" id="PTHR46481">
    <property type="entry name" value="ZINC FINGER BED DOMAIN-CONTAINING PROTEIN 4"/>
    <property type="match status" value="1"/>
</dbReference>
<evidence type="ECO:0000313" key="7">
    <source>
        <dbReference type="Ensembl" id="ENSSDUP00000000350.1"/>
    </source>
</evidence>
<proteinExistence type="predicted"/>
<dbReference type="Pfam" id="PF05699">
    <property type="entry name" value="Dimer_Tnp_hAT"/>
    <property type="match status" value="1"/>
</dbReference>
<evidence type="ECO:0000256" key="1">
    <source>
        <dbReference type="ARBA" id="ARBA00004123"/>
    </source>
</evidence>
<dbReference type="GeneTree" id="ENSGT00940000161131"/>
<dbReference type="Ensembl" id="ENSSDUT00000000387.1">
    <property type="protein sequence ID" value="ENSSDUP00000000350.1"/>
    <property type="gene ID" value="ENSSDUG00000000330.1"/>
</dbReference>
<keyword evidence="5" id="KW-0539">Nucleus</keyword>
<organism evidence="7 8">
    <name type="scientific">Seriola dumerili</name>
    <name type="common">Greater amberjack</name>
    <name type="synonym">Caranx dumerili</name>
    <dbReference type="NCBI Taxonomy" id="41447"/>
    <lineage>
        <taxon>Eukaryota</taxon>
        <taxon>Metazoa</taxon>
        <taxon>Chordata</taxon>
        <taxon>Craniata</taxon>
        <taxon>Vertebrata</taxon>
        <taxon>Euteleostomi</taxon>
        <taxon>Actinopterygii</taxon>
        <taxon>Neopterygii</taxon>
        <taxon>Teleostei</taxon>
        <taxon>Neoteleostei</taxon>
        <taxon>Acanthomorphata</taxon>
        <taxon>Carangaria</taxon>
        <taxon>Carangiformes</taxon>
        <taxon>Carangidae</taxon>
        <taxon>Seriola</taxon>
    </lineage>
</organism>
<dbReference type="SUPFAM" id="SSF140996">
    <property type="entry name" value="Hermes dimerisation domain"/>
    <property type="match status" value="1"/>
</dbReference>
<evidence type="ECO:0000256" key="5">
    <source>
        <dbReference type="ARBA" id="ARBA00023242"/>
    </source>
</evidence>
<dbReference type="InterPro" id="IPR008906">
    <property type="entry name" value="HATC_C_dom"/>
</dbReference>
<dbReference type="SUPFAM" id="SSF53098">
    <property type="entry name" value="Ribonuclease H-like"/>
    <property type="match status" value="1"/>
</dbReference>
<comment type="subcellular location">
    <subcellularLocation>
        <location evidence="1">Nucleus</location>
    </subcellularLocation>
</comment>
<keyword evidence="3" id="KW-0863">Zinc-finger</keyword>
<reference evidence="7" key="2">
    <citation type="submission" date="2025-09" db="UniProtKB">
        <authorList>
            <consortium name="Ensembl"/>
        </authorList>
    </citation>
    <scope>IDENTIFICATION</scope>
</reference>
<dbReference type="AlphaFoldDB" id="A0A3B4T2Q5"/>
<evidence type="ECO:0000256" key="2">
    <source>
        <dbReference type="ARBA" id="ARBA00022723"/>
    </source>
</evidence>
<dbReference type="InterPro" id="IPR012337">
    <property type="entry name" value="RNaseH-like_sf"/>
</dbReference>
<dbReference type="Proteomes" id="UP000261420">
    <property type="component" value="Unplaced"/>
</dbReference>
<keyword evidence="2" id="KW-0479">Metal-binding</keyword>
<sequence length="521" mass="60284">MATSSGTQLGPAAAPWLVERKSQKSRVWKYFALKADDEGLIIDPQKPVCERRLRTLQTKDRHPDLYKQFKVSDFQFIMLIQEPQSSQKRHKQPTISEAFERHRKYDKNSHEARKLDRAVAEFICMDQVPVYTVEKHGFQQMLEQFNPRYQLPSRNYFMYTEIPKIYTETRDLITQNLKEKPFCKCQIHRVPRKQVLELGLLGGGCGMKFDRGSRLPILYAGKTLEDHTGQNIAHGLKEVMAAWGLQEDKLICITMDNASNMKKKHGWASVRCTGHTLQLIVNSALKDPSISRAVGAARSLVEHFRGSKLANTKLKLKQQQMNTAQHKLIQDVSTRWNSTYYMVERLLEQHWPVTATLSDPEVTPRGNHHFDWKPDQWVLLEELMKGLQPFECATVYLNNESLSEEEEETQADQKIQMVRNEVQMYFAEPAISKKEDPLIWWRENEGRYPTLSKLARSLLCIPATSTPSERIFSAAGNICSQKRASLTRDHVEMLTFLSLNKLRQAERERERERESGIPGLL</sequence>
<accession>A0A3B4T2Q5</accession>
<evidence type="ECO:0000256" key="4">
    <source>
        <dbReference type="ARBA" id="ARBA00022833"/>
    </source>
</evidence>
<dbReference type="InterPro" id="IPR052035">
    <property type="entry name" value="ZnF_BED_domain_contain"/>
</dbReference>